<evidence type="ECO:0000313" key="2">
    <source>
        <dbReference type="Proteomes" id="UP001175226"/>
    </source>
</evidence>
<dbReference type="EMBL" id="JAUEPT010000034">
    <property type="protein sequence ID" value="KAK0440294.1"/>
    <property type="molecule type" value="Genomic_DNA"/>
</dbReference>
<keyword evidence="2" id="KW-1185">Reference proteome</keyword>
<protein>
    <submittedName>
        <fullName evidence="1">Uncharacterized protein</fullName>
    </submittedName>
</protein>
<dbReference type="AlphaFoldDB" id="A0AA39JDC5"/>
<accession>A0AA39JDC5</accession>
<comment type="caution">
    <text evidence="1">The sequence shown here is derived from an EMBL/GenBank/DDBJ whole genome shotgun (WGS) entry which is preliminary data.</text>
</comment>
<reference evidence="1" key="1">
    <citation type="submission" date="2023-06" db="EMBL/GenBank/DDBJ databases">
        <authorList>
            <consortium name="Lawrence Berkeley National Laboratory"/>
            <person name="Ahrendt S."/>
            <person name="Sahu N."/>
            <person name="Indic B."/>
            <person name="Wong-Bajracharya J."/>
            <person name="Merenyi Z."/>
            <person name="Ke H.-M."/>
            <person name="Monk M."/>
            <person name="Kocsube S."/>
            <person name="Drula E."/>
            <person name="Lipzen A."/>
            <person name="Balint B."/>
            <person name="Henrissat B."/>
            <person name="Andreopoulos B."/>
            <person name="Martin F.M."/>
            <person name="Harder C.B."/>
            <person name="Rigling D."/>
            <person name="Ford K.L."/>
            <person name="Foster G.D."/>
            <person name="Pangilinan J."/>
            <person name="Papanicolaou A."/>
            <person name="Barry K."/>
            <person name="LaButti K."/>
            <person name="Viragh M."/>
            <person name="Koriabine M."/>
            <person name="Yan M."/>
            <person name="Riley R."/>
            <person name="Champramary S."/>
            <person name="Plett K.L."/>
            <person name="Tsai I.J."/>
            <person name="Slot J."/>
            <person name="Sipos G."/>
            <person name="Plett J."/>
            <person name="Nagy L.G."/>
            <person name="Grigoriev I.V."/>
        </authorList>
    </citation>
    <scope>NUCLEOTIDE SEQUENCE</scope>
    <source>
        <strain evidence="1">FPL87.14</strain>
    </source>
</reference>
<organism evidence="1 2">
    <name type="scientific">Armillaria borealis</name>
    <dbReference type="NCBI Taxonomy" id="47425"/>
    <lineage>
        <taxon>Eukaryota</taxon>
        <taxon>Fungi</taxon>
        <taxon>Dikarya</taxon>
        <taxon>Basidiomycota</taxon>
        <taxon>Agaricomycotina</taxon>
        <taxon>Agaricomycetes</taxon>
        <taxon>Agaricomycetidae</taxon>
        <taxon>Agaricales</taxon>
        <taxon>Marasmiineae</taxon>
        <taxon>Physalacriaceae</taxon>
        <taxon>Armillaria</taxon>
    </lineage>
</organism>
<evidence type="ECO:0000313" key="1">
    <source>
        <dbReference type="EMBL" id="KAK0440294.1"/>
    </source>
</evidence>
<gene>
    <name evidence="1" type="ORF">EV421DRAFT_1737364</name>
</gene>
<sequence length="209" mass="24018">MDKFTHNLYEHKNEHVLAKVISSRDVVQPKPPLHYEFRDSIVGSDDAILFGCLEPNTSIMLHLLCPDYKPNGWFRLTCPTHWGFRAAKVLYDMQLVTLKELVEQYSEPRTSVMSWIAEEKEEDILIYVDLEHTDVYAPWEELNGIGLLGQDLVNTQQGLLTQAAHHLVHATVQLQHISQFTENIQTWFIIGDIQAFIAKVIRLDIIPVG</sequence>
<name>A0AA39JDC5_9AGAR</name>
<dbReference type="Proteomes" id="UP001175226">
    <property type="component" value="Unassembled WGS sequence"/>
</dbReference>
<proteinExistence type="predicted"/>